<gene>
    <name evidence="1" type="ORF">B0H16DRAFT_1308049</name>
</gene>
<dbReference type="Proteomes" id="UP001215598">
    <property type="component" value="Unassembled WGS sequence"/>
</dbReference>
<reference evidence="1" key="1">
    <citation type="submission" date="2023-03" db="EMBL/GenBank/DDBJ databases">
        <title>Massive genome expansion in bonnet fungi (Mycena s.s.) driven by repeated elements and novel gene families across ecological guilds.</title>
        <authorList>
            <consortium name="Lawrence Berkeley National Laboratory"/>
            <person name="Harder C.B."/>
            <person name="Miyauchi S."/>
            <person name="Viragh M."/>
            <person name="Kuo A."/>
            <person name="Thoen E."/>
            <person name="Andreopoulos B."/>
            <person name="Lu D."/>
            <person name="Skrede I."/>
            <person name="Drula E."/>
            <person name="Henrissat B."/>
            <person name="Morin E."/>
            <person name="Kohler A."/>
            <person name="Barry K."/>
            <person name="LaButti K."/>
            <person name="Morin E."/>
            <person name="Salamov A."/>
            <person name="Lipzen A."/>
            <person name="Mereny Z."/>
            <person name="Hegedus B."/>
            <person name="Baldrian P."/>
            <person name="Stursova M."/>
            <person name="Weitz H."/>
            <person name="Taylor A."/>
            <person name="Grigoriev I.V."/>
            <person name="Nagy L.G."/>
            <person name="Martin F."/>
            <person name="Kauserud H."/>
        </authorList>
    </citation>
    <scope>NUCLEOTIDE SEQUENCE</scope>
    <source>
        <strain evidence="1">CBHHK182m</strain>
    </source>
</reference>
<protein>
    <recommendedName>
        <fullName evidence="3">Reverse transcriptase domain-containing protein</fullName>
    </recommendedName>
</protein>
<keyword evidence="2" id="KW-1185">Reference proteome</keyword>
<sequence length="175" mass="19355">MVDALVIKDERALAPVTEEEVQAAVFAGDDWEAPDIHGLQIGYVRRRWGVLAPFVGSIFQASVSLGLYPTRLRPSIAIPTHKAARKDKSSPKAWRPVEQHTEVLAKPLERLMACRIAFQAESRGTLDRDQYGGRPGHSTLQAASGFIHQARKHMDDGMVVSTLFLDLKGAYNHIS</sequence>
<evidence type="ECO:0000313" key="1">
    <source>
        <dbReference type="EMBL" id="KAJ7768214.1"/>
    </source>
</evidence>
<dbReference type="AlphaFoldDB" id="A0AAD7JQ17"/>
<dbReference type="EMBL" id="JARKIB010000020">
    <property type="protein sequence ID" value="KAJ7768214.1"/>
    <property type="molecule type" value="Genomic_DNA"/>
</dbReference>
<name>A0AAD7JQ17_9AGAR</name>
<accession>A0AAD7JQ17</accession>
<comment type="caution">
    <text evidence="1">The sequence shown here is derived from an EMBL/GenBank/DDBJ whole genome shotgun (WGS) entry which is preliminary data.</text>
</comment>
<dbReference type="PANTHER" id="PTHR33481">
    <property type="entry name" value="REVERSE TRANSCRIPTASE"/>
    <property type="match status" value="1"/>
</dbReference>
<dbReference type="PANTHER" id="PTHR33481:SF1">
    <property type="entry name" value="ENDONUCLEASE_EXONUCLEASE_PHOSPHATASE DOMAIN-CONTAINING PROTEIN-RELATED"/>
    <property type="match status" value="1"/>
</dbReference>
<organism evidence="1 2">
    <name type="scientific">Mycena metata</name>
    <dbReference type="NCBI Taxonomy" id="1033252"/>
    <lineage>
        <taxon>Eukaryota</taxon>
        <taxon>Fungi</taxon>
        <taxon>Dikarya</taxon>
        <taxon>Basidiomycota</taxon>
        <taxon>Agaricomycotina</taxon>
        <taxon>Agaricomycetes</taxon>
        <taxon>Agaricomycetidae</taxon>
        <taxon>Agaricales</taxon>
        <taxon>Marasmiineae</taxon>
        <taxon>Mycenaceae</taxon>
        <taxon>Mycena</taxon>
    </lineage>
</organism>
<proteinExistence type="predicted"/>
<evidence type="ECO:0000313" key="2">
    <source>
        <dbReference type="Proteomes" id="UP001215598"/>
    </source>
</evidence>
<feature type="non-terminal residue" evidence="1">
    <location>
        <position position="175"/>
    </location>
</feature>
<evidence type="ECO:0008006" key="3">
    <source>
        <dbReference type="Google" id="ProtNLM"/>
    </source>
</evidence>